<dbReference type="GO" id="GO:0016798">
    <property type="term" value="F:hydrolase activity, acting on glycosyl bonds"/>
    <property type="evidence" value="ECO:0007669"/>
    <property type="project" value="UniProtKB-KW"/>
</dbReference>
<reference evidence="2 3" key="1">
    <citation type="submission" date="2020-09" db="EMBL/GenBank/DDBJ databases">
        <authorList>
            <person name="Yoon J.-W."/>
        </authorList>
    </citation>
    <scope>NUCLEOTIDE SEQUENCE [LARGE SCALE GENOMIC DNA]</scope>
    <source>
        <strain evidence="2 3">KMU-140</strain>
    </source>
</reference>
<keyword evidence="3" id="KW-1185">Reference proteome</keyword>
<evidence type="ECO:0000259" key="1">
    <source>
        <dbReference type="Pfam" id="PF09992"/>
    </source>
</evidence>
<dbReference type="RefSeq" id="WP_190787243.1">
    <property type="nucleotide sequence ID" value="NZ_JACXLC010000001.1"/>
</dbReference>
<dbReference type="EMBL" id="JACXLC010000001">
    <property type="protein sequence ID" value="MBD2841730.1"/>
    <property type="molecule type" value="Genomic_DNA"/>
</dbReference>
<proteinExistence type="predicted"/>
<evidence type="ECO:0000313" key="2">
    <source>
        <dbReference type="EMBL" id="MBD2841730.1"/>
    </source>
</evidence>
<dbReference type="Pfam" id="PF09992">
    <property type="entry name" value="NAGPA"/>
    <property type="match status" value="1"/>
</dbReference>
<name>A0ABR8KQX2_9SPHN</name>
<accession>A0ABR8KQX2</accession>
<keyword evidence="2" id="KW-0326">Glycosidase</keyword>
<organism evidence="2 3">
    <name type="scientific">Erythrobacter rubeus</name>
    <dbReference type="NCBI Taxonomy" id="2760803"/>
    <lineage>
        <taxon>Bacteria</taxon>
        <taxon>Pseudomonadati</taxon>
        <taxon>Pseudomonadota</taxon>
        <taxon>Alphaproteobacteria</taxon>
        <taxon>Sphingomonadales</taxon>
        <taxon>Erythrobacteraceae</taxon>
        <taxon>Erythrobacter/Porphyrobacter group</taxon>
        <taxon>Erythrobacter</taxon>
    </lineage>
</organism>
<comment type="caution">
    <text evidence="2">The sequence shown here is derived from an EMBL/GenBank/DDBJ whole genome shotgun (WGS) entry which is preliminary data.</text>
</comment>
<keyword evidence="2" id="KW-0378">Hydrolase</keyword>
<feature type="domain" description="Phosphodiester glycosidase" evidence="1">
    <location>
        <begin position="109"/>
        <end position="256"/>
    </location>
</feature>
<protein>
    <submittedName>
        <fullName evidence="2">Phosphodiester glycosidase family protein</fullName>
    </submittedName>
</protein>
<sequence>MKPSLTFILAAMVLSACTEQPEGDPILRAELGEDGAAQEIVPVPEPGFDTLEPEAEPVSACRLTSFEQVSLTHCIADPAEHRITTALAPSSGDDAGRFAGFARDTETDTVEFAMNGGMYGDDLKAIGYFVQDSDRLSELNRADGEGNFHMKPNGVFFGSDGTWRVLDSDTFFRTVGDRPQFGTQSGPMLVVEGELHPDFQENGPSRAIRNGVGVDAAGKAHFVISEEPISFGQFARFFRDRLETPNALYLDGNISSLWNPATGRMDSGRVGPLLVVEKK</sequence>
<dbReference type="InterPro" id="IPR018711">
    <property type="entry name" value="NAGPA"/>
</dbReference>
<evidence type="ECO:0000313" key="3">
    <source>
        <dbReference type="Proteomes" id="UP000635384"/>
    </source>
</evidence>
<dbReference type="Proteomes" id="UP000635384">
    <property type="component" value="Unassembled WGS sequence"/>
</dbReference>
<dbReference type="PROSITE" id="PS51257">
    <property type="entry name" value="PROKAR_LIPOPROTEIN"/>
    <property type="match status" value="1"/>
</dbReference>
<gene>
    <name evidence="2" type="ORF">IB285_05575</name>
</gene>